<gene>
    <name evidence="2" type="ORF">F4561_004434</name>
</gene>
<protein>
    <submittedName>
        <fullName evidence="2">Transcriptional regulator with XRE-family HTH domain</fullName>
    </submittedName>
</protein>
<dbReference type="Gene3D" id="1.10.260.40">
    <property type="entry name" value="lambda repressor-like DNA-binding domains"/>
    <property type="match status" value="1"/>
</dbReference>
<feature type="domain" description="HTH cro/C1-type" evidence="1">
    <location>
        <begin position="13"/>
        <end position="49"/>
    </location>
</feature>
<comment type="caution">
    <text evidence="2">The sequence shown here is derived from an EMBL/GenBank/DDBJ whole genome shotgun (WGS) entry which is preliminary data.</text>
</comment>
<dbReference type="Pfam" id="PF19054">
    <property type="entry name" value="DUF5753"/>
    <property type="match status" value="1"/>
</dbReference>
<evidence type="ECO:0000259" key="1">
    <source>
        <dbReference type="PROSITE" id="PS50943"/>
    </source>
</evidence>
<evidence type="ECO:0000313" key="3">
    <source>
        <dbReference type="Proteomes" id="UP000523007"/>
    </source>
</evidence>
<dbReference type="InterPro" id="IPR043917">
    <property type="entry name" value="DUF5753"/>
</dbReference>
<name>A0A7W7W596_9ACTN</name>
<reference evidence="2 3" key="1">
    <citation type="submission" date="2020-08" db="EMBL/GenBank/DDBJ databases">
        <title>Sequencing the genomes of 1000 actinobacteria strains.</title>
        <authorList>
            <person name="Klenk H.-P."/>
        </authorList>
    </citation>
    <scope>NUCLEOTIDE SEQUENCE [LARGE SCALE GENOMIC DNA]</scope>
    <source>
        <strain evidence="2 3">DSM 102030</strain>
    </source>
</reference>
<dbReference type="GO" id="GO:0003677">
    <property type="term" value="F:DNA binding"/>
    <property type="evidence" value="ECO:0007669"/>
    <property type="project" value="InterPro"/>
</dbReference>
<accession>A0A7W7W596</accession>
<dbReference type="InterPro" id="IPR010982">
    <property type="entry name" value="Lambda_DNA-bd_dom_sf"/>
</dbReference>
<dbReference type="SMART" id="SM00530">
    <property type="entry name" value="HTH_XRE"/>
    <property type="match status" value="1"/>
</dbReference>
<dbReference type="EMBL" id="JACHJT010000001">
    <property type="protein sequence ID" value="MBB4933614.1"/>
    <property type="molecule type" value="Genomic_DNA"/>
</dbReference>
<dbReference type="RefSeq" id="WP_184581197.1">
    <property type="nucleotide sequence ID" value="NZ_JACHJT010000001.1"/>
</dbReference>
<dbReference type="Pfam" id="PF13560">
    <property type="entry name" value="HTH_31"/>
    <property type="match status" value="1"/>
</dbReference>
<dbReference type="AlphaFoldDB" id="A0A7W7W596"/>
<evidence type="ECO:0000313" key="2">
    <source>
        <dbReference type="EMBL" id="MBB4933614.1"/>
    </source>
</evidence>
<dbReference type="Proteomes" id="UP000523007">
    <property type="component" value="Unassembled WGS sequence"/>
</dbReference>
<dbReference type="InterPro" id="IPR001387">
    <property type="entry name" value="Cro/C1-type_HTH"/>
</dbReference>
<keyword evidence="3" id="KW-1185">Reference proteome</keyword>
<dbReference type="PROSITE" id="PS50943">
    <property type="entry name" value="HTH_CROC1"/>
    <property type="match status" value="1"/>
</dbReference>
<organism evidence="2 3">
    <name type="scientific">Lipingzhangella halophila</name>
    <dbReference type="NCBI Taxonomy" id="1783352"/>
    <lineage>
        <taxon>Bacteria</taxon>
        <taxon>Bacillati</taxon>
        <taxon>Actinomycetota</taxon>
        <taxon>Actinomycetes</taxon>
        <taxon>Streptosporangiales</taxon>
        <taxon>Nocardiopsidaceae</taxon>
        <taxon>Lipingzhangella</taxon>
    </lineage>
</organism>
<sequence length="269" mass="30018">MANERWQYYGSELRRLRAQAGLTQRQLGSQVGLSHAMVGALERAIRVPTRDYSDAFDSALATGGALTRIWNDVTGRRDVPEWFKDVLTLEQYANEIREFESLVVPGMLQTEEYARHLESNQHQRPNPEIVDNYVETRIGRLPVTLENGALMTFVIPERVLRHQIGDVAMMRRQLGHIAGKAEGGEFIVQVLVGAPCLAAGPPFRLMDLERQTVGYAESADGGVLVDHPHRVAGMASRFVRLQSEALPPGDSVNLIRKLEDTYASALENE</sequence>
<dbReference type="SUPFAM" id="SSF47413">
    <property type="entry name" value="lambda repressor-like DNA-binding domains"/>
    <property type="match status" value="1"/>
</dbReference>
<dbReference type="CDD" id="cd00093">
    <property type="entry name" value="HTH_XRE"/>
    <property type="match status" value="1"/>
</dbReference>
<proteinExistence type="predicted"/>